<evidence type="ECO:0000313" key="1">
    <source>
        <dbReference type="EMBL" id="CAX32066.1"/>
    </source>
</evidence>
<dbReference type="Proteomes" id="UP000001423">
    <property type="component" value="Chromosome"/>
</dbReference>
<evidence type="ECO:0000313" key="2">
    <source>
        <dbReference type="Proteomes" id="UP000001423"/>
    </source>
</evidence>
<protein>
    <submittedName>
        <fullName evidence="1">Uncharacterized protein</fullName>
    </submittedName>
</protein>
<reference evidence="1 2" key="1">
    <citation type="journal article" date="2003" name="Nature">
        <title>Genome divergence in two Prochlorococcus ecotypes reflects oceanic niche differentiation.</title>
        <authorList>
            <person name="Rocap G."/>
            <person name="Larimer F.W."/>
            <person name="Lamerdin J.E."/>
            <person name="Malfatti S."/>
            <person name="Chain P."/>
            <person name="Ahlgren N.A."/>
            <person name="Arellano A."/>
            <person name="Coleman M."/>
            <person name="Hauser L."/>
            <person name="Hess W.R."/>
            <person name="Johnson Z.I."/>
            <person name="Land M.L."/>
            <person name="Lindell D."/>
            <person name="Post A.F."/>
            <person name="Regala W."/>
            <person name="Shah M."/>
            <person name="Shaw S.L."/>
            <person name="Steglich C."/>
            <person name="Sullivan M.B."/>
            <person name="Ting C.S."/>
            <person name="Tolonen A."/>
            <person name="Webb E.A."/>
            <person name="Zinser E.R."/>
            <person name="Chisholm S.W."/>
        </authorList>
    </citation>
    <scope>NUCLEOTIDE SEQUENCE [LARGE SCALE GENOMIC DNA]</scope>
    <source>
        <strain evidence="2">MIT 9313</strain>
    </source>
</reference>
<dbReference type="EMBL" id="BX548175">
    <property type="protein sequence ID" value="CAX32066.1"/>
    <property type="molecule type" value="Genomic_DNA"/>
</dbReference>
<name>B9ERL1_PROMM</name>
<keyword evidence="2" id="KW-1185">Reference proteome</keyword>
<sequence>MSANVTQSTLACVWFNCSCCSSALRRCGSRTILLSCARRCWCTPLAMRADQLGKESS</sequence>
<dbReference type="AlphaFoldDB" id="B9ERL1"/>
<accession>B9ERL1</accession>
<organism evidence="1 2">
    <name type="scientific">Prochlorococcus marinus (strain MIT 9313)</name>
    <dbReference type="NCBI Taxonomy" id="74547"/>
    <lineage>
        <taxon>Bacteria</taxon>
        <taxon>Bacillati</taxon>
        <taxon>Cyanobacteriota</taxon>
        <taxon>Cyanophyceae</taxon>
        <taxon>Synechococcales</taxon>
        <taxon>Prochlorococcaceae</taxon>
        <taxon>Prochlorococcus</taxon>
    </lineage>
</organism>
<proteinExistence type="predicted"/>
<gene>
    <name evidence="1" type="ordered locus">PMT_2547</name>
</gene>
<dbReference type="HOGENOM" id="CLU_2993126_0_0_3"/>
<dbReference type="KEGG" id="pmt:PMT_2547"/>